<evidence type="ECO:0000259" key="2">
    <source>
        <dbReference type="PROSITE" id="PS01148"/>
    </source>
</evidence>
<dbReference type="PANTHER" id="PTHR33279:SF6">
    <property type="entry name" value="SULFUR CARRIER PROTEIN YEDF-RELATED"/>
    <property type="match status" value="1"/>
</dbReference>
<accession>A0A8J2XX79</accession>
<organism evidence="3 4">
    <name type="scientific">Oxalicibacterium flavum</name>
    <dbReference type="NCBI Taxonomy" id="179467"/>
    <lineage>
        <taxon>Bacteria</taxon>
        <taxon>Pseudomonadati</taxon>
        <taxon>Pseudomonadota</taxon>
        <taxon>Betaproteobacteria</taxon>
        <taxon>Burkholderiales</taxon>
        <taxon>Oxalobacteraceae</taxon>
        <taxon>Oxalicibacterium</taxon>
    </lineage>
</organism>
<dbReference type="SUPFAM" id="SSF64307">
    <property type="entry name" value="SirA-like"/>
    <property type="match status" value="1"/>
</dbReference>
<dbReference type="AlphaFoldDB" id="A0A8J2XX79"/>
<dbReference type="PANTHER" id="PTHR33279">
    <property type="entry name" value="SULFUR CARRIER PROTEIN YEDF-RELATED"/>
    <property type="match status" value="1"/>
</dbReference>
<keyword evidence="4" id="KW-1185">Reference proteome</keyword>
<dbReference type="InterPro" id="IPR001455">
    <property type="entry name" value="TusA-like"/>
</dbReference>
<dbReference type="Gene3D" id="3.30.110.40">
    <property type="entry name" value="TusA-like domain"/>
    <property type="match status" value="1"/>
</dbReference>
<dbReference type="EMBL" id="BMCG01000001">
    <property type="protein sequence ID" value="GGB97952.1"/>
    <property type="molecule type" value="Genomic_DNA"/>
</dbReference>
<reference evidence="3" key="1">
    <citation type="journal article" date="2014" name="Int. J. Syst. Evol. Microbiol.">
        <title>Complete genome sequence of Corynebacterium casei LMG S-19264T (=DSM 44701T), isolated from a smear-ripened cheese.</title>
        <authorList>
            <consortium name="US DOE Joint Genome Institute (JGI-PGF)"/>
            <person name="Walter F."/>
            <person name="Albersmeier A."/>
            <person name="Kalinowski J."/>
            <person name="Ruckert C."/>
        </authorList>
    </citation>
    <scope>NUCLEOTIDE SEQUENCE</scope>
    <source>
        <strain evidence="3">CCM 7086</strain>
    </source>
</reference>
<dbReference type="CDD" id="cd00291">
    <property type="entry name" value="SirA_YedF_YeeD"/>
    <property type="match status" value="1"/>
</dbReference>
<evidence type="ECO:0000313" key="3">
    <source>
        <dbReference type="EMBL" id="GGB97952.1"/>
    </source>
</evidence>
<proteinExistence type="inferred from homology"/>
<dbReference type="InterPro" id="IPR036868">
    <property type="entry name" value="TusA-like_sf"/>
</dbReference>
<dbReference type="PROSITE" id="PS01148">
    <property type="entry name" value="UPF0033"/>
    <property type="match status" value="1"/>
</dbReference>
<evidence type="ECO:0000313" key="4">
    <source>
        <dbReference type="Proteomes" id="UP000620266"/>
    </source>
</evidence>
<dbReference type="Pfam" id="PF01206">
    <property type="entry name" value="TusA"/>
    <property type="match status" value="1"/>
</dbReference>
<protein>
    <recommendedName>
        <fullName evidence="2">UPF0033 domain-containing protein</fullName>
    </recommendedName>
</protein>
<sequence length="78" mass="8702">MATIEFAKDLDAKGLNCPLPILKTKKALAELSSGQILRVQATDPGSVRDFQAFAKQTGNELVQQEKEGEVFTFFMRRK</sequence>
<feature type="domain" description="UPF0033" evidence="2">
    <location>
        <begin position="10"/>
        <end position="34"/>
    </location>
</feature>
<comment type="caution">
    <text evidence="3">The sequence shown here is derived from an EMBL/GenBank/DDBJ whole genome shotgun (WGS) entry which is preliminary data.</text>
</comment>
<name>A0A8J2XX79_9BURK</name>
<comment type="similarity">
    <text evidence="1">Belongs to the sulfur carrier protein TusA family.</text>
</comment>
<reference evidence="3" key="2">
    <citation type="submission" date="2020-09" db="EMBL/GenBank/DDBJ databases">
        <authorList>
            <person name="Sun Q."/>
            <person name="Sedlacek I."/>
        </authorList>
    </citation>
    <scope>NUCLEOTIDE SEQUENCE</scope>
    <source>
        <strain evidence="3">CCM 7086</strain>
    </source>
</reference>
<dbReference type="Proteomes" id="UP000620266">
    <property type="component" value="Unassembled WGS sequence"/>
</dbReference>
<gene>
    <name evidence="3" type="ORF">GCM10007205_04060</name>
</gene>
<evidence type="ECO:0000256" key="1">
    <source>
        <dbReference type="ARBA" id="ARBA00008984"/>
    </source>
</evidence>